<evidence type="ECO:0000256" key="8">
    <source>
        <dbReference type="SAM" id="MobiDB-lite"/>
    </source>
</evidence>
<accession>A0A5M3MQP6</accession>
<dbReference type="Proteomes" id="UP000053558">
    <property type="component" value="Unassembled WGS sequence"/>
</dbReference>
<dbReference type="SMART" id="SM00028">
    <property type="entry name" value="TPR"/>
    <property type="match status" value="3"/>
</dbReference>
<dbReference type="AlphaFoldDB" id="A0A5M3MQP6"/>
<dbReference type="InterPro" id="IPR051864">
    <property type="entry name" value="NCF2_NOXA1"/>
</dbReference>
<keyword evidence="6 7" id="KW-0802">TPR repeat</keyword>
<feature type="region of interest" description="Disordered" evidence="8">
    <location>
        <begin position="476"/>
        <end position="508"/>
    </location>
</feature>
<dbReference type="InterPro" id="IPR053793">
    <property type="entry name" value="PB1-like"/>
</dbReference>
<dbReference type="SMART" id="SM00666">
    <property type="entry name" value="PB1"/>
    <property type="match status" value="1"/>
</dbReference>
<feature type="region of interest" description="Disordered" evidence="8">
    <location>
        <begin position="520"/>
        <end position="589"/>
    </location>
</feature>
<keyword evidence="4" id="KW-0963">Cytoplasm</keyword>
<dbReference type="InterPro" id="IPR019734">
    <property type="entry name" value="TPR_rpt"/>
</dbReference>
<dbReference type="RefSeq" id="XP_007769675.1">
    <property type="nucleotide sequence ID" value="XM_007771485.1"/>
</dbReference>
<feature type="compositionally biased region" description="Low complexity" evidence="8">
    <location>
        <begin position="520"/>
        <end position="538"/>
    </location>
</feature>
<evidence type="ECO:0000256" key="7">
    <source>
        <dbReference type="PROSITE-ProRule" id="PRU00339"/>
    </source>
</evidence>
<feature type="compositionally biased region" description="Polar residues" evidence="8">
    <location>
        <begin position="347"/>
        <end position="360"/>
    </location>
</feature>
<dbReference type="FunFam" id="1.25.40.10:FF:000017">
    <property type="entry name" value="NADPH oxidase regulator NoxR"/>
    <property type="match status" value="1"/>
</dbReference>
<organism evidence="10 11">
    <name type="scientific">Coniophora puteana (strain RWD-64-598)</name>
    <name type="common">Brown rot fungus</name>
    <dbReference type="NCBI Taxonomy" id="741705"/>
    <lineage>
        <taxon>Eukaryota</taxon>
        <taxon>Fungi</taxon>
        <taxon>Dikarya</taxon>
        <taxon>Basidiomycota</taxon>
        <taxon>Agaricomycotina</taxon>
        <taxon>Agaricomycetes</taxon>
        <taxon>Agaricomycetidae</taxon>
        <taxon>Boletales</taxon>
        <taxon>Coniophorineae</taxon>
        <taxon>Coniophoraceae</taxon>
        <taxon>Coniophora</taxon>
    </lineage>
</organism>
<evidence type="ECO:0000256" key="6">
    <source>
        <dbReference type="ARBA" id="ARBA00022803"/>
    </source>
</evidence>
<comment type="subcellular location">
    <subcellularLocation>
        <location evidence="1">Cytoplasm</location>
    </subcellularLocation>
</comment>
<gene>
    <name evidence="10" type="ORF">CONPUDRAFT_82858</name>
</gene>
<dbReference type="SUPFAM" id="SSF54277">
    <property type="entry name" value="CAD &amp; PB1 domains"/>
    <property type="match status" value="1"/>
</dbReference>
<dbReference type="PROSITE" id="PS50005">
    <property type="entry name" value="TPR"/>
    <property type="match status" value="1"/>
</dbReference>
<feature type="region of interest" description="Disordered" evidence="8">
    <location>
        <begin position="229"/>
        <end position="303"/>
    </location>
</feature>
<dbReference type="GO" id="GO:0005737">
    <property type="term" value="C:cytoplasm"/>
    <property type="evidence" value="ECO:0007669"/>
    <property type="project" value="UniProtKB-SubCell"/>
</dbReference>
<evidence type="ECO:0000256" key="2">
    <source>
        <dbReference type="ARBA" id="ARBA00008051"/>
    </source>
</evidence>
<name>A0A5M3MQP6_CONPW</name>
<dbReference type="InterPro" id="IPR000270">
    <property type="entry name" value="PB1_dom"/>
</dbReference>
<feature type="compositionally biased region" description="Low complexity" evidence="8">
    <location>
        <begin position="376"/>
        <end position="386"/>
    </location>
</feature>
<dbReference type="PROSITE" id="PS51745">
    <property type="entry name" value="PB1"/>
    <property type="match status" value="1"/>
</dbReference>
<feature type="compositionally biased region" description="Basic residues" evidence="8">
    <location>
        <begin position="551"/>
        <end position="561"/>
    </location>
</feature>
<dbReference type="Pfam" id="PF13181">
    <property type="entry name" value="TPR_8"/>
    <property type="match status" value="1"/>
</dbReference>
<dbReference type="Pfam" id="PF00564">
    <property type="entry name" value="PB1"/>
    <property type="match status" value="1"/>
</dbReference>
<comment type="similarity">
    <text evidence="2">Belongs to the NCF2/NOXA1 family.</text>
</comment>
<sequence length="683" mass="73672">MSLSLKAELETWANALKAYDAQDFDGALELFARVNDSSKILFNMGLIYATVGQHELAVEQFTAATQLDVYLAVAYFQSGVSNFLLGRFDVALRDFEEALLYLRGNQAINYEQIGLKFKLYSCEILFNRGLAKLNLGYQQDGLFDLREAAKEKVTDEHDVINEAIRDGGEGYTVFSIPVGVVYRPSEAKLKNSKAKDYMGKAKLVAASNDEDAFIEFTGVARKRIAMGEEIPSLGRSQTAPAPKSSPIETRPPISLDRANTTINVRTDSAPSAPSEPRTIRQPLGAGALNLKPTQPLVSRRSQSISNLAEVRTTGTGTLSRTESTISSFAAGQSSPSGSAVRPLGHTRSATATPATLSPLSFGSGPARRPPGPPAALQPGAGAGSPSNAMSRGMSVRRVLPAPGGSSSVPASTNGSPRESFATQPLVLPGANSNNNVVTRAATPPRELPKPPRQTDFFDDYINAYDSRSDATQSLILGPSSAQSSPAQDRPLMLPAVPRSQSPASQAPAPTAVGFVIQQPPREQQQYQQQQQQQPAQVQRALTRTTTAGGSLRRKPTRRTTTSRRQPSVSRSRTTVYEDEEEGYGSGGSAASEFELSTIRIKLFYQGDVRGMTMHPATAWEEFVERVTLKFGTALEGLGMQFMDEDGVKVSLRDESDFELAIETAREAGKGRPEGKLQVWCTDV</sequence>
<evidence type="ECO:0000259" key="9">
    <source>
        <dbReference type="PROSITE" id="PS51745"/>
    </source>
</evidence>
<feature type="domain" description="PB1" evidence="9">
    <location>
        <begin position="597"/>
        <end position="683"/>
    </location>
</feature>
<feature type="compositionally biased region" description="Polar residues" evidence="8">
    <location>
        <begin position="257"/>
        <end position="271"/>
    </location>
</feature>
<feature type="compositionally biased region" description="Polar residues" evidence="8">
    <location>
        <begin position="326"/>
        <end position="337"/>
    </location>
</feature>
<dbReference type="InterPro" id="IPR011990">
    <property type="entry name" value="TPR-like_helical_dom_sf"/>
</dbReference>
<dbReference type="SUPFAM" id="SSF48452">
    <property type="entry name" value="TPR-like"/>
    <property type="match status" value="1"/>
</dbReference>
<dbReference type="Gene3D" id="1.25.40.10">
    <property type="entry name" value="Tetratricopeptide repeat domain"/>
    <property type="match status" value="1"/>
</dbReference>
<keyword evidence="5" id="KW-0677">Repeat</keyword>
<feature type="compositionally biased region" description="Polar residues" evidence="8">
    <location>
        <begin position="291"/>
        <end position="303"/>
    </location>
</feature>
<evidence type="ECO:0000313" key="10">
    <source>
        <dbReference type="EMBL" id="EIW80831.1"/>
    </source>
</evidence>
<protein>
    <recommendedName>
        <fullName evidence="9">PB1 domain-containing protein</fullName>
    </recommendedName>
</protein>
<evidence type="ECO:0000256" key="4">
    <source>
        <dbReference type="ARBA" id="ARBA00022490"/>
    </source>
</evidence>
<dbReference type="Gene3D" id="3.10.20.90">
    <property type="entry name" value="Phosphatidylinositol 3-kinase Catalytic Subunit, Chain A, domain 1"/>
    <property type="match status" value="1"/>
</dbReference>
<feature type="compositionally biased region" description="Polar residues" evidence="8">
    <location>
        <begin position="412"/>
        <end position="422"/>
    </location>
</feature>
<comment type="caution">
    <text evidence="10">The sequence shown here is derived from an EMBL/GenBank/DDBJ whole genome shotgun (WGS) entry which is preliminary data.</text>
</comment>
<dbReference type="EMBL" id="JH711579">
    <property type="protein sequence ID" value="EIW80831.1"/>
    <property type="molecule type" value="Genomic_DNA"/>
</dbReference>
<dbReference type="GeneID" id="19210492"/>
<evidence type="ECO:0000313" key="11">
    <source>
        <dbReference type="Proteomes" id="UP000053558"/>
    </source>
</evidence>
<dbReference type="OrthoDB" id="9450131at2759"/>
<feature type="compositionally biased region" description="Low complexity" evidence="8">
    <location>
        <begin position="562"/>
        <end position="574"/>
    </location>
</feature>
<feature type="compositionally biased region" description="Polar residues" evidence="8">
    <location>
        <begin position="539"/>
        <end position="548"/>
    </location>
</feature>
<feature type="compositionally biased region" description="Low complexity" evidence="8">
    <location>
        <begin position="400"/>
        <end position="411"/>
    </location>
</feature>
<keyword evidence="3" id="KW-0728">SH3 domain</keyword>
<evidence type="ECO:0000256" key="1">
    <source>
        <dbReference type="ARBA" id="ARBA00004496"/>
    </source>
</evidence>
<feature type="compositionally biased region" description="Polar residues" evidence="8">
    <location>
        <begin position="476"/>
        <end position="486"/>
    </location>
</feature>
<reference evidence="11" key="1">
    <citation type="journal article" date="2012" name="Science">
        <title>The Paleozoic origin of enzymatic lignin decomposition reconstructed from 31 fungal genomes.</title>
        <authorList>
            <person name="Floudas D."/>
            <person name="Binder M."/>
            <person name="Riley R."/>
            <person name="Barry K."/>
            <person name="Blanchette R.A."/>
            <person name="Henrissat B."/>
            <person name="Martinez A.T."/>
            <person name="Otillar R."/>
            <person name="Spatafora J.W."/>
            <person name="Yadav J.S."/>
            <person name="Aerts A."/>
            <person name="Benoit I."/>
            <person name="Boyd A."/>
            <person name="Carlson A."/>
            <person name="Copeland A."/>
            <person name="Coutinho P.M."/>
            <person name="de Vries R.P."/>
            <person name="Ferreira P."/>
            <person name="Findley K."/>
            <person name="Foster B."/>
            <person name="Gaskell J."/>
            <person name="Glotzer D."/>
            <person name="Gorecki P."/>
            <person name="Heitman J."/>
            <person name="Hesse C."/>
            <person name="Hori C."/>
            <person name="Igarashi K."/>
            <person name="Jurgens J.A."/>
            <person name="Kallen N."/>
            <person name="Kersten P."/>
            <person name="Kohler A."/>
            <person name="Kuees U."/>
            <person name="Kumar T.K.A."/>
            <person name="Kuo A."/>
            <person name="LaButti K."/>
            <person name="Larrondo L.F."/>
            <person name="Lindquist E."/>
            <person name="Ling A."/>
            <person name="Lombard V."/>
            <person name="Lucas S."/>
            <person name="Lundell T."/>
            <person name="Martin R."/>
            <person name="McLaughlin D.J."/>
            <person name="Morgenstern I."/>
            <person name="Morin E."/>
            <person name="Murat C."/>
            <person name="Nagy L.G."/>
            <person name="Nolan M."/>
            <person name="Ohm R.A."/>
            <person name="Patyshakuliyeva A."/>
            <person name="Rokas A."/>
            <person name="Ruiz-Duenas F.J."/>
            <person name="Sabat G."/>
            <person name="Salamov A."/>
            <person name="Samejima M."/>
            <person name="Schmutz J."/>
            <person name="Slot J.C."/>
            <person name="St John F."/>
            <person name="Stenlid J."/>
            <person name="Sun H."/>
            <person name="Sun S."/>
            <person name="Syed K."/>
            <person name="Tsang A."/>
            <person name="Wiebenga A."/>
            <person name="Young D."/>
            <person name="Pisabarro A."/>
            <person name="Eastwood D.C."/>
            <person name="Martin F."/>
            <person name="Cullen D."/>
            <person name="Grigoriev I.V."/>
            <person name="Hibbett D.S."/>
        </authorList>
    </citation>
    <scope>NUCLEOTIDE SEQUENCE [LARGE SCALE GENOMIC DNA]</scope>
    <source>
        <strain evidence="11">RWD-64-598 SS2</strain>
    </source>
</reference>
<feature type="region of interest" description="Disordered" evidence="8">
    <location>
        <begin position="326"/>
        <end position="457"/>
    </location>
</feature>
<dbReference type="PANTHER" id="PTHR15175">
    <property type="entry name" value="NEUTROPHIL CYTOSOLIC FACTOR 2, NEUTROPHIL NADPH OXIDASE FACTOR 2"/>
    <property type="match status" value="1"/>
</dbReference>
<feature type="compositionally biased region" description="Low complexity" evidence="8">
    <location>
        <begin position="494"/>
        <end position="508"/>
    </location>
</feature>
<proteinExistence type="inferred from homology"/>
<dbReference type="PANTHER" id="PTHR15175:SF0">
    <property type="entry name" value="SH3 DOMAIN-CONTAINING PROTEIN C23A1.17"/>
    <property type="match status" value="1"/>
</dbReference>
<evidence type="ECO:0000256" key="5">
    <source>
        <dbReference type="ARBA" id="ARBA00022737"/>
    </source>
</evidence>
<evidence type="ECO:0000256" key="3">
    <source>
        <dbReference type="ARBA" id="ARBA00022443"/>
    </source>
</evidence>
<dbReference type="KEGG" id="cput:CONPUDRAFT_82858"/>
<keyword evidence="11" id="KW-1185">Reference proteome</keyword>
<feature type="repeat" description="TPR" evidence="7">
    <location>
        <begin position="38"/>
        <end position="71"/>
    </location>
</feature>